<evidence type="ECO:0000313" key="3">
    <source>
        <dbReference type="Proteomes" id="UP000199696"/>
    </source>
</evidence>
<keyword evidence="3" id="KW-1185">Reference proteome</keyword>
<feature type="compositionally biased region" description="Basic and acidic residues" evidence="1">
    <location>
        <begin position="49"/>
        <end position="69"/>
    </location>
</feature>
<feature type="region of interest" description="Disordered" evidence="1">
    <location>
        <begin position="49"/>
        <end position="81"/>
    </location>
</feature>
<gene>
    <name evidence="2" type="ORF">GA0070604_5900</name>
</gene>
<dbReference type="RefSeq" id="WP_091125811.1">
    <property type="nucleotide sequence ID" value="NZ_FMHY01000002.1"/>
</dbReference>
<proteinExistence type="predicted"/>
<protein>
    <submittedName>
        <fullName evidence="2">Gas vesicle protein G</fullName>
    </submittedName>
</protein>
<dbReference type="Proteomes" id="UP000199696">
    <property type="component" value="Unassembled WGS sequence"/>
</dbReference>
<evidence type="ECO:0000313" key="2">
    <source>
        <dbReference type="EMBL" id="SCL67149.1"/>
    </source>
</evidence>
<reference evidence="3" key="1">
    <citation type="submission" date="2016-06" db="EMBL/GenBank/DDBJ databases">
        <authorList>
            <person name="Varghese N."/>
            <person name="Submissions Spin"/>
        </authorList>
    </citation>
    <scope>NUCLEOTIDE SEQUENCE [LARGE SCALE GENOMIC DNA]</scope>
    <source>
        <strain evidence="3">DSM 44814</strain>
    </source>
</reference>
<dbReference type="STRING" id="227316.GA0070604_5900"/>
<dbReference type="Pfam" id="PF05120">
    <property type="entry name" value="GvpG"/>
    <property type="match status" value="1"/>
</dbReference>
<name>A0A1C6VLE5_9ACTN</name>
<organism evidence="2 3">
    <name type="scientific">Micromonospora eburnea</name>
    <dbReference type="NCBI Taxonomy" id="227316"/>
    <lineage>
        <taxon>Bacteria</taxon>
        <taxon>Bacillati</taxon>
        <taxon>Actinomycetota</taxon>
        <taxon>Actinomycetes</taxon>
        <taxon>Micromonosporales</taxon>
        <taxon>Micromonosporaceae</taxon>
        <taxon>Micromonospora</taxon>
    </lineage>
</organism>
<evidence type="ECO:0000256" key="1">
    <source>
        <dbReference type="SAM" id="MobiDB-lite"/>
    </source>
</evidence>
<sequence length="81" mass="9319">MDILWTLLTLPYAPVRGLTAVVEVIAREAETQQYDPVNVRRELEELDRAAEADEITPEERDRGQERVLDRLVPPVGERHRG</sequence>
<accession>A0A1C6VLE5</accession>
<dbReference type="InterPro" id="IPR007804">
    <property type="entry name" value="GvpG"/>
</dbReference>
<dbReference type="EMBL" id="FMHY01000002">
    <property type="protein sequence ID" value="SCL67149.1"/>
    <property type="molecule type" value="Genomic_DNA"/>
</dbReference>
<dbReference type="AlphaFoldDB" id="A0A1C6VLE5"/>
<dbReference type="OrthoDB" id="3541554at2"/>